<accession>A0A7M2RHR3</accession>
<keyword evidence="3" id="KW-0540">Nuclease</keyword>
<organism evidence="3 4">
    <name type="scientific">Blautia liquoris</name>
    <dbReference type="NCBI Taxonomy" id="2779518"/>
    <lineage>
        <taxon>Bacteria</taxon>
        <taxon>Bacillati</taxon>
        <taxon>Bacillota</taxon>
        <taxon>Clostridia</taxon>
        <taxon>Lachnospirales</taxon>
        <taxon>Lachnospiraceae</taxon>
        <taxon>Blautia</taxon>
    </lineage>
</organism>
<evidence type="ECO:0000256" key="1">
    <source>
        <dbReference type="SAM" id="MobiDB-lite"/>
    </source>
</evidence>
<dbReference type="RefSeq" id="WP_193735272.1">
    <property type="nucleotide sequence ID" value="NZ_CP063304.1"/>
</dbReference>
<protein>
    <submittedName>
        <fullName evidence="3">AP endonuclease</fullName>
    </submittedName>
</protein>
<evidence type="ECO:0000259" key="2">
    <source>
        <dbReference type="Pfam" id="PF20378"/>
    </source>
</evidence>
<dbReference type="Proteomes" id="UP000593601">
    <property type="component" value="Chromosome"/>
</dbReference>
<dbReference type="EMBL" id="CP063304">
    <property type="protein sequence ID" value="QOV18912.1"/>
    <property type="molecule type" value="Genomic_DNA"/>
</dbReference>
<evidence type="ECO:0000313" key="4">
    <source>
        <dbReference type="Proteomes" id="UP000593601"/>
    </source>
</evidence>
<proteinExistence type="predicted"/>
<feature type="region of interest" description="Disordered" evidence="1">
    <location>
        <begin position="104"/>
        <end position="137"/>
    </location>
</feature>
<keyword evidence="3" id="KW-0255">Endonuclease</keyword>
<dbReference type="Pfam" id="PF20378">
    <property type="entry name" value="DUF6673"/>
    <property type="match status" value="1"/>
</dbReference>
<reference evidence="3 4" key="1">
    <citation type="submission" date="2020-10" db="EMBL/GenBank/DDBJ databases">
        <title>Blautia liquoris sp.nov., isolated from the mud in a fermentation cellar used for the production of Chinese strong-flavoured liquor.</title>
        <authorList>
            <person name="Lu L."/>
        </authorList>
    </citation>
    <scope>NUCLEOTIDE SEQUENCE [LARGE SCALE GENOMIC DNA]</scope>
    <source>
        <strain evidence="3 4">LZLJ-3</strain>
    </source>
</reference>
<name>A0A7M2RHR3_9FIRM</name>
<sequence length="137" mass="15909">MSKITVNGITLELELMDADNMEKYEDSNKEISDKIAEPTQYEGLSSSEQMRIQCRHVDNFFNELFGEGTSERIFPSKNNLKIRMEAFGQASQMSTDIRNEIKNITNKYSPQRAANRDQKRYQQKHQKSHGNVSAYHK</sequence>
<keyword evidence="4" id="KW-1185">Reference proteome</keyword>
<dbReference type="GO" id="GO:0004519">
    <property type="term" value="F:endonuclease activity"/>
    <property type="evidence" value="ECO:0007669"/>
    <property type="project" value="UniProtKB-KW"/>
</dbReference>
<feature type="domain" description="DUF6673" evidence="2">
    <location>
        <begin position="5"/>
        <end position="118"/>
    </location>
</feature>
<gene>
    <name evidence="3" type="ORF">INP51_13095</name>
</gene>
<dbReference type="AlphaFoldDB" id="A0A7M2RHR3"/>
<dbReference type="InterPro" id="IPR046655">
    <property type="entry name" value="DUF6673"/>
</dbReference>
<keyword evidence="3" id="KW-0378">Hydrolase</keyword>
<dbReference type="KEGG" id="bliq:INP51_13095"/>
<evidence type="ECO:0000313" key="3">
    <source>
        <dbReference type="EMBL" id="QOV18912.1"/>
    </source>
</evidence>